<gene>
    <name evidence="1" type="ordered locus">DaAHT2_0399</name>
</gene>
<protein>
    <recommendedName>
        <fullName evidence="3">Lipoprotein</fullName>
    </recommendedName>
</protein>
<dbReference type="Gene3D" id="3.40.50.10610">
    <property type="entry name" value="ABC-type transport auxiliary lipoprotein component"/>
    <property type="match status" value="1"/>
</dbReference>
<accession>D6YZU8</accession>
<dbReference type="KEGG" id="dak:DaAHT2_0399"/>
<dbReference type="EMBL" id="CP001940">
    <property type="protein sequence ID" value="ADH85105.1"/>
    <property type="molecule type" value="Genomic_DNA"/>
</dbReference>
<dbReference type="Proteomes" id="UP000001508">
    <property type="component" value="Chromosome"/>
</dbReference>
<keyword evidence="2" id="KW-1185">Reference proteome</keyword>
<dbReference type="AlphaFoldDB" id="D6YZU8"/>
<organism evidence="1 2">
    <name type="scientific">Desulfurivibrio alkaliphilus (strain DSM 19089 / UNIQEM U267 / AHT2)</name>
    <dbReference type="NCBI Taxonomy" id="589865"/>
    <lineage>
        <taxon>Bacteria</taxon>
        <taxon>Pseudomonadati</taxon>
        <taxon>Thermodesulfobacteriota</taxon>
        <taxon>Desulfobulbia</taxon>
        <taxon>Desulfobulbales</taxon>
        <taxon>Desulfobulbaceae</taxon>
        <taxon>Desulfurivibrio</taxon>
    </lineage>
</organism>
<dbReference type="STRING" id="589865.DaAHT2_0399"/>
<dbReference type="HOGENOM" id="CLU_1281465_0_0_7"/>
<proteinExistence type="predicted"/>
<dbReference type="InParanoid" id="D6YZU8"/>
<dbReference type="RefSeq" id="WP_013162636.1">
    <property type="nucleotide sequence ID" value="NC_014216.1"/>
</dbReference>
<evidence type="ECO:0008006" key="3">
    <source>
        <dbReference type="Google" id="ProtNLM"/>
    </source>
</evidence>
<evidence type="ECO:0000313" key="2">
    <source>
        <dbReference type="Proteomes" id="UP000001508"/>
    </source>
</evidence>
<sequence>MSAGLPRITGTGRRRSLLLLLFLLLLPPITGCGGPRPYSQQLRALPPEPICRVAVLPFANHSDYPLAGAVAHQVFSAQLQQTAGYQVAQEGDVRKAYQQLRIFPGQQPTPEQMRILADRLRVQLLFTGTVVEMRETPGNNAPANPVLELELQIRDGRDAVALWHTHHRRQGTDYRTAMHFGTVHTVTGLSRQVAREIINLWLKEGLTPCDASPQY</sequence>
<name>D6YZU8_DESAT</name>
<evidence type="ECO:0000313" key="1">
    <source>
        <dbReference type="EMBL" id="ADH85105.1"/>
    </source>
</evidence>
<dbReference type="OrthoDB" id="12703at2"/>
<reference evidence="2" key="1">
    <citation type="submission" date="2010-02" db="EMBL/GenBank/DDBJ databases">
        <title>Complete sequence of Desulfurivibrio alkaliphilus AHT2.</title>
        <authorList>
            <consortium name="US DOE Joint Genome Institute"/>
            <person name="Pitluck S."/>
            <person name="Chertkov O."/>
            <person name="Detter J.C."/>
            <person name="Han C."/>
            <person name="Tapia R."/>
            <person name="Larimer F."/>
            <person name="Land M."/>
            <person name="Hauser L."/>
            <person name="Kyrpides N."/>
            <person name="Mikhailova N."/>
            <person name="Sorokin D.Y."/>
            <person name="Muyzer G."/>
            <person name="Woyke T."/>
        </authorList>
    </citation>
    <scope>NUCLEOTIDE SEQUENCE [LARGE SCALE GENOMIC DNA]</scope>
    <source>
        <strain evidence="2">DSM 19089 / UNIQEM U267 / AHT2</strain>
    </source>
</reference>